<keyword evidence="5" id="KW-1185">Reference proteome</keyword>
<dbReference type="SUPFAM" id="SSF53474">
    <property type="entry name" value="alpha/beta-Hydrolases"/>
    <property type="match status" value="1"/>
</dbReference>
<name>A0ABR0LFK2_9PEZI</name>
<accession>A0ABR0LFK2</accession>
<evidence type="ECO:0000256" key="2">
    <source>
        <dbReference type="ARBA" id="ARBA00022801"/>
    </source>
</evidence>
<comment type="caution">
    <text evidence="4">The sequence shown here is derived from an EMBL/GenBank/DDBJ whole genome shotgun (WGS) entry which is preliminary data.</text>
</comment>
<feature type="transmembrane region" description="Helical" evidence="3">
    <location>
        <begin position="26"/>
        <end position="48"/>
    </location>
</feature>
<keyword evidence="3" id="KW-0812">Transmembrane</keyword>
<dbReference type="InterPro" id="IPR051601">
    <property type="entry name" value="Serine_prot/Carboxylest_S33"/>
</dbReference>
<gene>
    <name evidence="4" type="ORF">LTR32_000574</name>
</gene>
<dbReference type="EMBL" id="JAVRRR010000016">
    <property type="protein sequence ID" value="KAK5148058.1"/>
    <property type="molecule type" value="Genomic_DNA"/>
</dbReference>
<evidence type="ECO:0008006" key="6">
    <source>
        <dbReference type="Google" id="ProtNLM"/>
    </source>
</evidence>
<dbReference type="PANTHER" id="PTHR43248:SF25">
    <property type="entry name" value="AB HYDROLASE-1 DOMAIN-CONTAINING PROTEIN-RELATED"/>
    <property type="match status" value="1"/>
</dbReference>
<keyword evidence="3" id="KW-0472">Membrane</keyword>
<dbReference type="Proteomes" id="UP001308179">
    <property type="component" value="Unassembled WGS sequence"/>
</dbReference>
<evidence type="ECO:0000313" key="4">
    <source>
        <dbReference type="EMBL" id="KAK5148058.1"/>
    </source>
</evidence>
<dbReference type="Gene3D" id="3.40.50.1820">
    <property type="entry name" value="alpha/beta hydrolase"/>
    <property type="match status" value="1"/>
</dbReference>
<dbReference type="InterPro" id="IPR029058">
    <property type="entry name" value="AB_hydrolase_fold"/>
</dbReference>
<organism evidence="4 5">
    <name type="scientific">Rachicladosporium monterosium</name>
    <dbReference type="NCBI Taxonomy" id="1507873"/>
    <lineage>
        <taxon>Eukaryota</taxon>
        <taxon>Fungi</taxon>
        <taxon>Dikarya</taxon>
        <taxon>Ascomycota</taxon>
        <taxon>Pezizomycotina</taxon>
        <taxon>Dothideomycetes</taxon>
        <taxon>Dothideomycetidae</taxon>
        <taxon>Cladosporiales</taxon>
        <taxon>Cladosporiaceae</taxon>
        <taxon>Rachicladosporium</taxon>
    </lineage>
</organism>
<sequence length="512" mass="56265">MEKTQARGLIRPSHQLPQKRSGLVKLLLAAICAGAIVARLQTGSWFLFGVSSTRTTADEGTHGVAVDWDTFWDTLPTRPKLEYTPCFDQTPLGGPFQCARLELPMDYWNGTTDATFSLAILRSPAVVPVTDPRYGGVILLNPGGPGGSGVGFLRRGGDAIRKTVDVKDHKHYDLLSFDPRGVGETTPAVDCIKNPTLDHAWQLRVMEEGIFEASDAAIGRLWAMSIARSQSCSLPLPDGEPDIRKYVTTASVARDMLEIVERHGEWRETEARRLLGCVTNVPSTLLYKPEEEKIQYWGFSYGTYLGNTFAAMFPDRVGRLIVDGVVDAYDYKKSLWSDNLLDTEKDLQGLYYHCARAGYPACALANQTSVTTAKGVEDRVLNITYSLYHNPLPVISPSPEVITYSDVKNLIFAAQNKAGISTIPLRNQTEGSAAMSIDATMAIACSDGDDQSWVNRTTFEKYAKEQARVSPSVGSMWSAIRYVVMDRSLRHSTPTYSALTRSAPSSLELAGD</sequence>
<comment type="similarity">
    <text evidence="1">Belongs to the peptidase S33 family.</text>
</comment>
<evidence type="ECO:0000313" key="5">
    <source>
        <dbReference type="Proteomes" id="UP001308179"/>
    </source>
</evidence>
<keyword evidence="2" id="KW-0378">Hydrolase</keyword>
<reference evidence="4 5" key="1">
    <citation type="submission" date="2023-08" db="EMBL/GenBank/DDBJ databases">
        <title>Black Yeasts Isolated from many extreme environments.</title>
        <authorList>
            <person name="Coleine C."/>
            <person name="Stajich J.E."/>
            <person name="Selbmann L."/>
        </authorList>
    </citation>
    <scope>NUCLEOTIDE SEQUENCE [LARGE SCALE GENOMIC DNA]</scope>
    <source>
        <strain evidence="4 5">CCFEE 5386</strain>
    </source>
</reference>
<keyword evidence="3" id="KW-1133">Transmembrane helix</keyword>
<evidence type="ECO:0000256" key="1">
    <source>
        <dbReference type="ARBA" id="ARBA00010088"/>
    </source>
</evidence>
<proteinExistence type="inferred from homology"/>
<dbReference type="PANTHER" id="PTHR43248">
    <property type="entry name" value="2-SUCCINYL-6-HYDROXY-2,4-CYCLOHEXADIENE-1-CARBOXYLATE SYNTHASE"/>
    <property type="match status" value="1"/>
</dbReference>
<protein>
    <recommendedName>
        <fullName evidence="6">AB hydrolase-1 domain-containing protein</fullName>
    </recommendedName>
</protein>
<evidence type="ECO:0000256" key="3">
    <source>
        <dbReference type="SAM" id="Phobius"/>
    </source>
</evidence>